<feature type="region of interest" description="Disordered" evidence="10">
    <location>
        <begin position="640"/>
        <end position="693"/>
    </location>
</feature>
<evidence type="ECO:0000259" key="11">
    <source>
        <dbReference type="PROSITE" id="PS51030"/>
    </source>
</evidence>
<proteinExistence type="predicted"/>
<keyword evidence="6" id="KW-0238">DNA-binding</keyword>
<keyword evidence="8 13" id="KW-0675">Receptor</keyword>
<dbReference type="PRINTS" id="PR00047">
    <property type="entry name" value="STROIDFINGER"/>
</dbReference>
<evidence type="ECO:0000256" key="6">
    <source>
        <dbReference type="ARBA" id="ARBA00023125"/>
    </source>
</evidence>
<keyword evidence="3" id="KW-0863">Zinc-finger</keyword>
<evidence type="ECO:0000256" key="2">
    <source>
        <dbReference type="ARBA" id="ARBA00022723"/>
    </source>
</evidence>
<protein>
    <submittedName>
        <fullName evidence="13">Hormone receptor 4 isoform X1</fullName>
    </submittedName>
</protein>
<feature type="region of interest" description="Disordered" evidence="10">
    <location>
        <begin position="415"/>
        <end position="451"/>
    </location>
</feature>
<dbReference type="SMART" id="SM00399">
    <property type="entry name" value="ZnF_C4"/>
    <property type="match status" value="1"/>
</dbReference>
<gene>
    <name evidence="13" type="primary">LOC108665775</name>
</gene>
<feature type="region of interest" description="Disordered" evidence="10">
    <location>
        <begin position="183"/>
        <end position="233"/>
    </location>
</feature>
<dbReference type="GeneID" id="108665775"/>
<evidence type="ECO:0000313" key="13">
    <source>
        <dbReference type="RefSeq" id="XP_018008060.1"/>
    </source>
</evidence>
<dbReference type="PROSITE" id="PS51030">
    <property type="entry name" value="NUCLEAR_REC_DBD_2"/>
    <property type="match status" value="1"/>
</dbReference>
<evidence type="ECO:0000256" key="3">
    <source>
        <dbReference type="ARBA" id="ARBA00022771"/>
    </source>
</evidence>
<dbReference type="GO" id="GO:0005634">
    <property type="term" value="C:nucleus"/>
    <property type="evidence" value="ECO:0007669"/>
    <property type="project" value="UniProtKB-SubCell"/>
</dbReference>
<dbReference type="InterPro" id="IPR001628">
    <property type="entry name" value="Znf_hrmn_rcpt"/>
</dbReference>
<dbReference type="GO" id="GO:0006357">
    <property type="term" value="P:regulation of transcription by RNA polymerase II"/>
    <property type="evidence" value="ECO:0007669"/>
    <property type="project" value="UniProtKB-ARBA"/>
</dbReference>
<dbReference type="AlphaFoldDB" id="A0A8B7N3A0"/>
<feature type="compositionally biased region" description="Low complexity" evidence="10">
    <location>
        <begin position="217"/>
        <end position="232"/>
    </location>
</feature>
<dbReference type="GO" id="GO:0043565">
    <property type="term" value="F:sequence-specific DNA binding"/>
    <property type="evidence" value="ECO:0007669"/>
    <property type="project" value="InterPro"/>
</dbReference>
<dbReference type="Proteomes" id="UP000694843">
    <property type="component" value="Unplaced"/>
</dbReference>
<sequence length="1022" mass="112273">MSLCLSDVRLENLPISNVQSLHAKGIMTVTVLSTPERATATMSLYQDLKLKRRKAESSSSFSRCSRESEPPVESMVVDAGAVESVTDSPDSGVSSGTSESGSCGMSITSPQITSPPDSPPHGREHSPIGSHISPSASHHTKDVTHIKIERPSILESHLLCERRSPDSPSEKNIEVSCRLEFNRADQPPSPMYGTEEQQVTSTPVGLGAAPSFDRMTPSPAASASSPMSHHSANTSVPIHGSSLGAGGVTSYNMGVFATTCGIFSSASDSNHTTDASSNGLVSSSSYLSREHSVLRNAMTTPFDYQSSLEKARINGIVPEIIRGGEILHKHDPKGMSRTHNNTTNTVILGEAGGFKTMLWIGDKPRESLNTQSPHVTLSSDIRNTVDGMLSLGRVSAAGSPPSSVAQQISPFFTNSLISPDNGRGLTKQSSSPPGFRASKHPTSSPIHVREDLEDYRVKKVFTDNPRPMPINMERLWQGDKSQLPSNSSDALSPMSLGSAGFGDRRGGPSPSPPNMSLSLCGNDRRPVLQDEEEDETLICMICEDNATGLHYGIITCEGCKGFFKRTVQNKRVYNCVADGNCEINKQQRNRCQFCRFQKCLDKGMVLAAVREDRMPGGRNSGAVYNLYKVKYKKRNKNKQHMGNNRAVGYGIPDRGTPQGPRRCKGPSSPAGDMPPPAYMPAARTSPTSSQMSPTSMTLHQAMVSAASAAPTSTLAYNRNFPTSLAPGTILKAALTNPAEVAHYRQRSESAVSFPVRDNKDSKDCLMMFNEMEMLIKELRQYDRFQECALMQLLPEFSGPDDITPEDGRNPILYDEPEENAEGFFADKVACNLMQWVRHLPFGDECADHLLTSSCFGLVILNAAFYLHHQKGPKLIIPTTEFYNRELMEEMSANINALKKGLMEMSLSKGQTDFLLQRWVPITEKLSEFTVFFDAIRIEEPEFLLLKAIMYTMKAKPDMTNIVEAERSYRQCLRTYCQMKCPSQPNRARDLLNKMIEILDVSQNLLLSDTSRLKAPFFICDNR</sequence>
<organism evidence="12 13">
    <name type="scientific">Hyalella azteca</name>
    <name type="common">Amphipod</name>
    <dbReference type="NCBI Taxonomy" id="294128"/>
    <lineage>
        <taxon>Eukaryota</taxon>
        <taxon>Metazoa</taxon>
        <taxon>Ecdysozoa</taxon>
        <taxon>Arthropoda</taxon>
        <taxon>Crustacea</taxon>
        <taxon>Multicrustacea</taxon>
        <taxon>Malacostraca</taxon>
        <taxon>Eumalacostraca</taxon>
        <taxon>Peracarida</taxon>
        <taxon>Amphipoda</taxon>
        <taxon>Senticaudata</taxon>
        <taxon>Talitrida</taxon>
        <taxon>Talitroidea</taxon>
        <taxon>Hyalellidae</taxon>
        <taxon>Hyalella</taxon>
    </lineage>
</organism>
<feature type="domain" description="Nuclear receptor" evidence="11">
    <location>
        <begin position="536"/>
        <end position="611"/>
    </location>
</feature>
<dbReference type="GO" id="GO:0003700">
    <property type="term" value="F:DNA-binding transcription factor activity"/>
    <property type="evidence" value="ECO:0007669"/>
    <property type="project" value="InterPro"/>
</dbReference>
<reference evidence="13" key="1">
    <citation type="submission" date="2025-08" db="UniProtKB">
        <authorList>
            <consortium name="RefSeq"/>
        </authorList>
    </citation>
    <scope>IDENTIFICATION</scope>
    <source>
        <tissue evidence="13">Whole organism</tissue>
    </source>
</reference>
<dbReference type="SUPFAM" id="SSF48508">
    <property type="entry name" value="Nuclear receptor ligand-binding domain"/>
    <property type="match status" value="1"/>
</dbReference>
<evidence type="ECO:0000256" key="4">
    <source>
        <dbReference type="ARBA" id="ARBA00022833"/>
    </source>
</evidence>
<feature type="compositionally biased region" description="Low complexity" evidence="10">
    <location>
        <begin position="84"/>
        <end position="106"/>
    </location>
</feature>
<dbReference type="PROSITE" id="PS00031">
    <property type="entry name" value="NUCLEAR_REC_DBD_1"/>
    <property type="match status" value="1"/>
</dbReference>
<evidence type="ECO:0000256" key="8">
    <source>
        <dbReference type="ARBA" id="ARBA00023170"/>
    </source>
</evidence>
<dbReference type="SUPFAM" id="SSF57716">
    <property type="entry name" value="Glucocorticoid receptor-like (DNA-binding domain)"/>
    <property type="match status" value="1"/>
</dbReference>
<keyword evidence="2" id="KW-0479">Metal-binding</keyword>
<name>A0A8B7N3A0_HYAAZ</name>
<keyword evidence="5" id="KW-0805">Transcription regulation</keyword>
<dbReference type="KEGG" id="hazt:108665775"/>
<dbReference type="Pfam" id="PF00105">
    <property type="entry name" value="zf-C4"/>
    <property type="match status" value="1"/>
</dbReference>
<dbReference type="OMA" id="EMIFQIN"/>
<dbReference type="Gene3D" id="1.10.565.10">
    <property type="entry name" value="Retinoid X Receptor"/>
    <property type="match status" value="1"/>
</dbReference>
<keyword evidence="9" id="KW-0539">Nucleus</keyword>
<feature type="compositionally biased region" description="Polar residues" evidence="10">
    <location>
        <begin position="479"/>
        <end position="490"/>
    </location>
</feature>
<dbReference type="PANTHER" id="PTHR48092">
    <property type="entry name" value="KNIRPS-RELATED PROTEIN-RELATED"/>
    <property type="match status" value="1"/>
</dbReference>
<comment type="subcellular location">
    <subcellularLocation>
        <location evidence="1">Nucleus</location>
    </subcellularLocation>
</comment>
<evidence type="ECO:0000256" key="7">
    <source>
        <dbReference type="ARBA" id="ARBA00023163"/>
    </source>
</evidence>
<evidence type="ECO:0000256" key="10">
    <source>
        <dbReference type="SAM" id="MobiDB-lite"/>
    </source>
</evidence>
<dbReference type="Gene3D" id="3.30.50.10">
    <property type="entry name" value="Erythroid Transcription Factor GATA-1, subunit A"/>
    <property type="match status" value="1"/>
</dbReference>
<feature type="region of interest" description="Disordered" evidence="10">
    <location>
        <begin position="56"/>
        <end position="75"/>
    </location>
</feature>
<feature type="region of interest" description="Disordered" evidence="10">
    <location>
        <begin position="479"/>
        <end position="519"/>
    </location>
</feature>
<keyword evidence="12" id="KW-1185">Reference proteome</keyword>
<dbReference type="GO" id="GO:0008270">
    <property type="term" value="F:zinc ion binding"/>
    <property type="evidence" value="ECO:0007669"/>
    <property type="project" value="UniProtKB-KW"/>
</dbReference>
<evidence type="ECO:0000256" key="5">
    <source>
        <dbReference type="ARBA" id="ARBA00023015"/>
    </source>
</evidence>
<dbReference type="InterPro" id="IPR050200">
    <property type="entry name" value="Nuclear_hormone_rcpt_NR3"/>
</dbReference>
<dbReference type="OrthoDB" id="10006908at2759"/>
<accession>A0A8B7N3A0</accession>
<evidence type="ECO:0000313" key="12">
    <source>
        <dbReference type="Proteomes" id="UP000694843"/>
    </source>
</evidence>
<feature type="compositionally biased region" description="Low complexity" evidence="10">
    <location>
        <begin position="684"/>
        <end position="693"/>
    </location>
</feature>
<dbReference type="InterPro" id="IPR035500">
    <property type="entry name" value="NHR-like_dom_sf"/>
</dbReference>
<keyword evidence="4" id="KW-0862">Zinc</keyword>
<keyword evidence="7" id="KW-0804">Transcription</keyword>
<dbReference type="RefSeq" id="XP_018008060.1">
    <property type="nucleotide sequence ID" value="XM_018152571.2"/>
</dbReference>
<evidence type="ECO:0000256" key="9">
    <source>
        <dbReference type="ARBA" id="ARBA00023242"/>
    </source>
</evidence>
<dbReference type="InterPro" id="IPR013088">
    <property type="entry name" value="Znf_NHR/GATA"/>
</dbReference>
<dbReference type="CDD" id="cd07168">
    <property type="entry name" value="NR_DBD_DHR4_like"/>
    <property type="match status" value="1"/>
</dbReference>
<feature type="region of interest" description="Disordered" evidence="10">
    <location>
        <begin position="84"/>
        <end position="142"/>
    </location>
</feature>
<dbReference type="FunFam" id="3.30.50.10:FF:000006">
    <property type="entry name" value="Nuclear receptor subfamily 5 group A member"/>
    <property type="match status" value="1"/>
</dbReference>
<evidence type="ECO:0000256" key="1">
    <source>
        <dbReference type="ARBA" id="ARBA00004123"/>
    </source>
</evidence>